<dbReference type="Gene3D" id="3.40.50.300">
    <property type="entry name" value="P-loop containing nucleotide triphosphate hydrolases"/>
    <property type="match status" value="1"/>
</dbReference>
<evidence type="ECO:0000256" key="3">
    <source>
        <dbReference type="ARBA" id="ARBA00022741"/>
    </source>
</evidence>
<dbReference type="Ensembl" id="ENSPTET00000007821.1">
    <property type="protein sequence ID" value="ENSPTEP00000005069.1"/>
    <property type="gene ID" value="ENSPTEG00000005897.1"/>
</dbReference>
<dbReference type="InterPro" id="IPR050168">
    <property type="entry name" value="AAA_ATPase_domain"/>
</dbReference>
<evidence type="ECO:0000256" key="5">
    <source>
        <dbReference type="ARBA" id="ARBA00048883"/>
    </source>
</evidence>
<dbReference type="SUPFAM" id="SSF52540">
    <property type="entry name" value="P-loop containing nucleoside triphosphate hydrolases"/>
    <property type="match status" value="1"/>
</dbReference>
<comment type="similarity">
    <text evidence="1">Belongs to the AAA ATPase family.</text>
</comment>
<evidence type="ECO:0000256" key="4">
    <source>
        <dbReference type="ARBA" id="ARBA00022840"/>
    </source>
</evidence>
<dbReference type="FunFam" id="3.40.50.300:FF:000012">
    <property type="entry name" value="Transitional endoplasmic reticulum ATPase"/>
    <property type="match status" value="1"/>
</dbReference>
<accession>A0A8C9LJ58</accession>
<dbReference type="GO" id="GO:0016887">
    <property type="term" value="F:ATP hydrolysis activity"/>
    <property type="evidence" value="ECO:0007669"/>
    <property type="project" value="InterPro"/>
</dbReference>
<dbReference type="InterPro" id="IPR029067">
    <property type="entry name" value="CDC48_domain_2-like_sf"/>
</dbReference>
<proteinExistence type="inferred from homology"/>
<organism evidence="9 10">
    <name type="scientific">Piliocolobus tephrosceles</name>
    <name type="common">Ugandan red Colobus</name>
    <dbReference type="NCBI Taxonomy" id="591936"/>
    <lineage>
        <taxon>Eukaryota</taxon>
        <taxon>Metazoa</taxon>
        <taxon>Chordata</taxon>
        <taxon>Craniata</taxon>
        <taxon>Vertebrata</taxon>
        <taxon>Euteleostomi</taxon>
        <taxon>Mammalia</taxon>
        <taxon>Eutheria</taxon>
        <taxon>Euarchontoglires</taxon>
        <taxon>Primates</taxon>
        <taxon>Haplorrhini</taxon>
        <taxon>Catarrhini</taxon>
        <taxon>Cercopithecidae</taxon>
        <taxon>Colobinae</taxon>
        <taxon>Piliocolobus</taxon>
    </lineage>
</organism>
<feature type="region of interest" description="Disordered" evidence="6">
    <location>
        <begin position="151"/>
        <end position="170"/>
    </location>
</feature>
<dbReference type="GO" id="GO:0044877">
    <property type="term" value="F:protein-containing complex binding"/>
    <property type="evidence" value="ECO:0007669"/>
    <property type="project" value="UniProtKB-ARBA"/>
</dbReference>
<dbReference type="SMART" id="SM01073">
    <property type="entry name" value="CDC48_N"/>
    <property type="match status" value="1"/>
</dbReference>
<comment type="catalytic activity">
    <reaction evidence="5">
        <text>ATP + H2O = ADP + phosphate + H(+)</text>
        <dbReference type="Rhea" id="RHEA:13065"/>
        <dbReference type="ChEBI" id="CHEBI:15377"/>
        <dbReference type="ChEBI" id="CHEBI:15378"/>
        <dbReference type="ChEBI" id="CHEBI:30616"/>
        <dbReference type="ChEBI" id="CHEBI:43474"/>
        <dbReference type="ChEBI" id="CHEBI:456216"/>
        <dbReference type="EC" id="3.6.4.6"/>
    </reaction>
</comment>
<feature type="domain" description="AAA+ ATPase" evidence="7">
    <location>
        <begin position="496"/>
        <end position="589"/>
    </location>
</feature>
<dbReference type="SUPFAM" id="SSF50692">
    <property type="entry name" value="ADC-like"/>
    <property type="match status" value="1"/>
</dbReference>
<dbReference type="AlphaFoldDB" id="A0A8C9LJ58"/>
<dbReference type="InterPro" id="IPR003959">
    <property type="entry name" value="ATPase_AAA_core"/>
</dbReference>
<dbReference type="Gene3D" id="3.10.330.10">
    <property type="match status" value="1"/>
</dbReference>
<feature type="region of interest" description="Disordered" evidence="6">
    <location>
        <begin position="1"/>
        <end position="22"/>
    </location>
</feature>
<feature type="compositionally biased region" description="Polar residues" evidence="6">
    <location>
        <begin position="12"/>
        <end position="22"/>
    </location>
</feature>
<feature type="region of interest" description="Disordered" evidence="6">
    <location>
        <begin position="197"/>
        <end position="222"/>
    </location>
</feature>
<reference evidence="9" key="2">
    <citation type="submission" date="2025-09" db="UniProtKB">
        <authorList>
            <consortium name="Ensembl"/>
        </authorList>
    </citation>
    <scope>IDENTIFICATION</scope>
</reference>
<dbReference type="PANTHER" id="PTHR23077:SF171">
    <property type="entry name" value="NUCLEAR VALOSIN-CONTAINING PROTEIN-LIKE"/>
    <property type="match status" value="1"/>
</dbReference>
<dbReference type="Gene3D" id="2.40.40.20">
    <property type="match status" value="1"/>
</dbReference>
<keyword evidence="4" id="KW-0067">ATP-binding</keyword>
<dbReference type="SUPFAM" id="SSF54585">
    <property type="entry name" value="Cdc48 domain 2-like"/>
    <property type="match status" value="1"/>
</dbReference>
<evidence type="ECO:0000256" key="6">
    <source>
        <dbReference type="SAM" id="MobiDB-lite"/>
    </source>
</evidence>
<reference evidence="9" key="1">
    <citation type="submission" date="2025-08" db="UniProtKB">
        <authorList>
            <consortium name="Ensembl"/>
        </authorList>
    </citation>
    <scope>IDENTIFICATION</scope>
</reference>
<feature type="domain" description="CDC48 N-terminal subdomain" evidence="8">
    <location>
        <begin position="242"/>
        <end position="326"/>
    </location>
</feature>
<evidence type="ECO:0000256" key="1">
    <source>
        <dbReference type="ARBA" id="ARBA00006914"/>
    </source>
</evidence>
<dbReference type="InterPro" id="IPR003593">
    <property type="entry name" value="AAA+_ATPase"/>
</dbReference>
<evidence type="ECO:0000256" key="2">
    <source>
        <dbReference type="ARBA" id="ARBA00012674"/>
    </source>
</evidence>
<dbReference type="GO" id="GO:0005524">
    <property type="term" value="F:ATP binding"/>
    <property type="evidence" value="ECO:0007669"/>
    <property type="project" value="UniProtKB-KW"/>
</dbReference>
<evidence type="ECO:0000313" key="9">
    <source>
        <dbReference type="Ensembl" id="ENSPTEP00000005069.1"/>
    </source>
</evidence>
<keyword evidence="10" id="KW-1185">Reference proteome</keyword>
<dbReference type="Proteomes" id="UP000694416">
    <property type="component" value="Unplaced"/>
</dbReference>
<keyword evidence="3" id="KW-0547">Nucleotide-binding</keyword>
<feature type="compositionally biased region" description="Polar residues" evidence="6">
    <location>
        <begin position="152"/>
        <end position="166"/>
    </location>
</feature>
<dbReference type="GO" id="GO:0005737">
    <property type="term" value="C:cytoplasm"/>
    <property type="evidence" value="ECO:0007669"/>
    <property type="project" value="UniProtKB-ARBA"/>
</dbReference>
<protein>
    <recommendedName>
        <fullName evidence="2">vesicle-fusing ATPase</fullName>
        <ecNumber evidence="2">3.6.4.6</ecNumber>
    </recommendedName>
</protein>
<dbReference type="EC" id="3.6.4.6" evidence="2"/>
<name>A0A8C9LJ58_9PRIM</name>
<evidence type="ECO:0000259" key="8">
    <source>
        <dbReference type="SMART" id="SM01073"/>
    </source>
</evidence>
<sequence>MKHPYICKSNVRDNSGNKSSYSRNRTFCSNNHFITYEHTPRLKRRRNVFASISASISKKLNNENKNDHFITISNDKETNVSTKGNNTVYKRNNICENDKNVQIHSPKSELESSNIVRIYPTEIDNTTDKLNVNSVWSNLLNFFFKKGKVNEGESNVGTSTTTGSKNISDKTEVEINNSSSHDLMNHSDKNVHDILVNRSDKDWKESNDKKGGYNPNNDEPKREEVESNFLFKALESGKFPSYCVVENIDEYADNFDIYMSESKMKELNIIEGSTVLLRGKKKKGMLGIARANNKLNNYFVTISNAMKKNLRLMHNDLIKIYPIVNNKKIETVVLSPFSDTVNNLTKEELEKNVVIPYLKDSYKPLYVNSNIYINYKNQKIEFKVIELVVEDSVSESATTTSTIKSFIKRSKKDEKKDIKTSGINEESEQNQYGYVSHNCTFKVSDDFLLRDNYEEHSDDITYEDLGGMKKQLNKIRELIELPLKYPEIFVSIGISAPKGVLMHGIPGTGKTSIAKAIANESNAHCYIINGPEIMSKHIGESEQKLRKIFKKASENSPCIIFIDEIDSIANKRSKSNNELEKRVVSQLLTLMD</sequence>
<dbReference type="SMART" id="SM00382">
    <property type="entry name" value="AAA"/>
    <property type="match status" value="1"/>
</dbReference>
<dbReference type="InterPro" id="IPR027417">
    <property type="entry name" value="P-loop_NTPase"/>
</dbReference>
<dbReference type="Pfam" id="PF00004">
    <property type="entry name" value="AAA"/>
    <property type="match status" value="1"/>
</dbReference>
<dbReference type="InterPro" id="IPR003338">
    <property type="entry name" value="CDC4_N-term_subdom"/>
</dbReference>
<evidence type="ECO:0000259" key="7">
    <source>
        <dbReference type="SMART" id="SM00382"/>
    </source>
</evidence>
<evidence type="ECO:0000313" key="10">
    <source>
        <dbReference type="Proteomes" id="UP000694416"/>
    </source>
</evidence>
<dbReference type="InterPro" id="IPR009010">
    <property type="entry name" value="Asp_de-COase-like_dom_sf"/>
</dbReference>
<feature type="compositionally biased region" description="Basic and acidic residues" evidence="6">
    <location>
        <begin position="198"/>
        <end position="211"/>
    </location>
</feature>
<dbReference type="PANTHER" id="PTHR23077">
    <property type="entry name" value="AAA-FAMILY ATPASE"/>
    <property type="match status" value="1"/>
</dbReference>